<feature type="region of interest" description="Disordered" evidence="9">
    <location>
        <begin position="373"/>
        <end position="452"/>
    </location>
</feature>
<feature type="compositionally biased region" description="Polar residues" evidence="9">
    <location>
        <begin position="395"/>
        <end position="410"/>
    </location>
</feature>
<dbReference type="PANTHER" id="PTHR46979">
    <property type="entry name" value="SORTING NEXIN-41"/>
    <property type="match status" value="1"/>
</dbReference>
<protein>
    <recommendedName>
        <fullName evidence="10">PX domain-containing protein</fullName>
    </recommendedName>
</protein>
<evidence type="ECO:0000259" key="10">
    <source>
        <dbReference type="PROSITE" id="PS50195"/>
    </source>
</evidence>
<dbReference type="GO" id="GO:0015031">
    <property type="term" value="P:protein transport"/>
    <property type="evidence" value="ECO:0007669"/>
    <property type="project" value="UniProtKB-KW"/>
</dbReference>
<reference evidence="11" key="1">
    <citation type="submission" date="2021-10" db="EMBL/GenBank/DDBJ databases">
        <title>De novo Genome Assembly of Clathrus columnatus (Basidiomycota, Fungi) Using Illumina and Nanopore Sequence Data.</title>
        <authorList>
            <person name="Ogiso-Tanaka E."/>
            <person name="Itagaki H."/>
            <person name="Hosoya T."/>
            <person name="Hosaka K."/>
        </authorList>
    </citation>
    <scope>NUCLEOTIDE SEQUENCE</scope>
    <source>
        <strain evidence="11">MO-923</strain>
    </source>
</reference>
<dbReference type="InterPro" id="IPR036871">
    <property type="entry name" value="PX_dom_sf"/>
</dbReference>
<evidence type="ECO:0000256" key="2">
    <source>
        <dbReference type="ARBA" id="ARBA00010883"/>
    </source>
</evidence>
<evidence type="ECO:0000256" key="9">
    <source>
        <dbReference type="SAM" id="MobiDB-lite"/>
    </source>
</evidence>
<comment type="similarity">
    <text evidence="2">Belongs to the sorting nexin family.</text>
</comment>
<feature type="compositionally biased region" description="Basic and acidic residues" evidence="9">
    <location>
        <begin position="584"/>
        <end position="602"/>
    </location>
</feature>
<dbReference type="PROSITE" id="PS50195">
    <property type="entry name" value="PX"/>
    <property type="match status" value="1"/>
</dbReference>
<dbReference type="GO" id="GO:0006914">
    <property type="term" value="P:autophagy"/>
    <property type="evidence" value="ECO:0007669"/>
    <property type="project" value="UniProtKB-KW"/>
</dbReference>
<feature type="compositionally biased region" description="Polar residues" evidence="9">
    <location>
        <begin position="1253"/>
        <end position="1267"/>
    </location>
</feature>
<dbReference type="SUPFAM" id="SSF64268">
    <property type="entry name" value="PX domain"/>
    <property type="match status" value="1"/>
</dbReference>
<dbReference type="Proteomes" id="UP001050691">
    <property type="component" value="Unassembled WGS sequence"/>
</dbReference>
<dbReference type="Gene3D" id="3.30.1520.10">
    <property type="entry name" value="Phox-like domain"/>
    <property type="match status" value="1"/>
</dbReference>
<feature type="region of interest" description="Disordered" evidence="9">
    <location>
        <begin position="1092"/>
        <end position="1111"/>
    </location>
</feature>
<dbReference type="CDD" id="cd06867">
    <property type="entry name" value="PX_SNX41_42"/>
    <property type="match status" value="1"/>
</dbReference>
<dbReference type="Pfam" id="PF00787">
    <property type="entry name" value="PX"/>
    <property type="match status" value="1"/>
</dbReference>
<comment type="caution">
    <text evidence="11">The sequence shown here is derived from an EMBL/GenBank/DDBJ whole genome shotgun (WGS) entry which is preliminary data.</text>
</comment>
<dbReference type="PANTHER" id="PTHR46979:SF2">
    <property type="entry name" value="SORTING NEXIN-41"/>
    <property type="match status" value="1"/>
</dbReference>
<dbReference type="Pfam" id="PF16761">
    <property type="entry name" value="Clr2_transil"/>
    <property type="match status" value="1"/>
</dbReference>
<evidence type="ECO:0000256" key="3">
    <source>
        <dbReference type="ARBA" id="ARBA00022448"/>
    </source>
</evidence>
<feature type="compositionally biased region" description="Basic and acidic residues" evidence="9">
    <location>
        <begin position="412"/>
        <end position="438"/>
    </location>
</feature>
<keyword evidence="12" id="KW-1185">Reference proteome</keyword>
<feature type="region of interest" description="Disordered" evidence="9">
    <location>
        <begin position="1037"/>
        <end position="1078"/>
    </location>
</feature>
<feature type="region of interest" description="Disordered" evidence="9">
    <location>
        <begin position="1253"/>
        <end position="1281"/>
    </location>
</feature>
<dbReference type="GO" id="GO:0035091">
    <property type="term" value="F:phosphatidylinositol binding"/>
    <property type="evidence" value="ECO:0007669"/>
    <property type="project" value="InterPro"/>
</dbReference>
<organism evidence="11 12">
    <name type="scientific">Clathrus columnatus</name>
    <dbReference type="NCBI Taxonomy" id="1419009"/>
    <lineage>
        <taxon>Eukaryota</taxon>
        <taxon>Fungi</taxon>
        <taxon>Dikarya</taxon>
        <taxon>Basidiomycota</taxon>
        <taxon>Agaricomycotina</taxon>
        <taxon>Agaricomycetes</taxon>
        <taxon>Phallomycetidae</taxon>
        <taxon>Phallales</taxon>
        <taxon>Clathraceae</taxon>
        <taxon>Clathrus</taxon>
    </lineage>
</organism>
<evidence type="ECO:0000256" key="1">
    <source>
        <dbReference type="ARBA" id="ARBA00004481"/>
    </source>
</evidence>
<dbReference type="InterPro" id="IPR027267">
    <property type="entry name" value="AH/BAR_dom_sf"/>
</dbReference>
<feature type="domain" description="PX" evidence="10">
    <location>
        <begin position="88"/>
        <end position="207"/>
    </location>
</feature>
<dbReference type="GO" id="GO:0042147">
    <property type="term" value="P:retrograde transport, endosome to Golgi"/>
    <property type="evidence" value="ECO:0007669"/>
    <property type="project" value="InterPro"/>
</dbReference>
<proteinExistence type="inferred from homology"/>
<keyword evidence="4" id="KW-0967">Endosome</keyword>
<dbReference type="GO" id="GO:0005829">
    <property type="term" value="C:cytosol"/>
    <property type="evidence" value="ECO:0007669"/>
    <property type="project" value="GOC"/>
</dbReference>
<dbReference type="InterPro" id="IPR001683">
    <property type="entry name" value="PX_dom"/>
</dbReference>
<feature type="region of interest" description="Disordered" evidence="9">
    <location>
        <begin position="555"/>
        <end position="612"/>
    </location>
</feature>
<feature type="compositionally biased region" description="Pro residues" evidence="9">
    <location>
        <begin position="38"/>
        <end position="47"/>
    </location>
</feature>
<evidence type="ECO:0000256" key="6">
    <source>
        <dbReference type="ARBA" id="ARBA00023006"/>
    </source>
</evidence>
<keyword evidence="3" id="KW-0813">Transport</keyword>
<dbReference type="GO" id="GO:0010008">
    <property type="term" value="C:endosome membrane"/>
    <property type="evidence" value="ECO:0007669"/>
    <property type="project" value="UniProtKB-SubCell"/>
</dbReference>
<evidence type="ECO:0000256" key="7">
    <source>
        <dbReference type="ARBA" id="ARBA00023121"/>
    </source>
</evidence>
<evidence type="ECO:0000256" key="5">
    <source>
        <dbReference type="ARBA" id="ARBA00022927"/>
    </source>
</evidence>
<gene>
    <name evidence="11" type="ORF">Clacol_005480</name>
</gene>
<dbReference type="InterPro" id="IPR044106">
    <property type="entry name" value="PX_Snx41/Atg20"/>
</dbReference>
<feature type="compositionally biased region" description="Basic and acidic residues" evidence="9">
    <location>
        <begin position="376"/>
        <end position="394"/>
    </location>
</feature>
<evidence type="ECO:0000313" key="12">
    <source>
        <dbReference type="Proteomes" id="UP001050691"/>
    </source>
</evidence>
<accession>A0AAV5AF26</accession>
<keyword evidence="7" id="KW-0446">Lipid-binding</keyword>
<dbReference type="InterPro" id="IPR031915">
    <property type="entry name" value="Clr2_N"/>
</dbReference>
<keyword evidence="8" id="KW-0472">Membrane</keyword>
<keyword evidence="5" id="KW-0653">Protein transport</keyword>
<evidence type="ECO:0000313" key="11">
    <source>
        <dbReference type="EMBL" id="GJJ11248.1"/>
    </source>
</evidence>
<dbReference type="Pfam" id="PF10383">
    <property type="entry name" value="Clr2"/>
    <property type="match status" value="1"/>
</dbReference>
<name>A0AAV5AF26_9AGAM</name>
<feature type="compositionally biased region" description="Pro residues" evidence="9">
    <location>
        <begin position="1041"/>
        <end position="1059"/>
    </location>
</feature>
<feature type="compositionally biased region" description="Low complexity" evidence="9">
    <location>
        <begin position="439"/>
        <end position="448"/>
    </location>
</feature>
<dbReference type="InterPro" id="IPR051079">
    <property type="entry name" value="Sorting_Nexin_Autophagy"/>
</dbReference>
<comment type="subcellular location">
    <subcellularLocation>
        <location evidence="1">Endosome membrane</location>
        <topology evidence="1">Peripheral membrane protein</topology>
    </subcellularLocation>
</comment>
<dbReference type="InterPro" id="IPR018839">
    <property type="entry name" value="Tscrpt-silencing_Clr2_C"/>
</dbReference>
<dbReference type="EMBL" id="BPWL01000006">
    <property type="protein sequence ID" value="GJJ11248.1"/>
    <property type="molecule type" value="Genomic_DNA"/>
</dbReference>
<feature type="region of interest" description="Disordered" evidence="9">
    <location>
        <begin position="1"/>
        <end position="65"/>
    </location>
</feature>
<dbReference type="SMART" id="SM00312">
    <property type="entry name" value="PX"/>
    <property type="match status" value="1"/>
</dbReference>
<keyword evidence="6" id="KW-0072">Autophagy</keyword>
<sequence>MDDFSEDTNPFQTDVDDVIEHNVDVDDTVVPEFAELPPSSPSPPPPEELVQTPTSEPPAVPSKHTFPEVRSYNQLNGYRSPIDLYLHSGEDVELRITEAIKTSEHSNTTYIAYVIVTGNYEARRRYSEFESLRNGLVKLYPVLIIPPIPSKQTIGDYAVKQAKAKEDAAMISRRKRMLQTFLNRVARHPVLSQEIIFHKFLDGNVPWSEVLHSPPLSTLPKSILKAPAYNPTDTSNPAYNALPNTSAAQPLRHPDQRFLDSEAFTNKFASHLNGPMEKVSRRTLKRWSELSTDHADLGAILNASSLSESGHLATAMEKTGQAIDATYMSTVRLAQDFEQTWVEPLNEYTQFASIIRKLLAFRHQKHVQFEMTQDSIDSKKEQLADLEKSEREAQRLQSALTRKPLSQGSVLTDDRGEERENVQGRISSEHREPEDESHISSSSITASSSRRRGTGMGLLNALSYSLHGMMDVDPETARRNSITKTRESLAQLEDALRLSAQDLKYTSSTIQADLDRFQRQKVADLREMCINMARTHRDWCKKNLEAWEAVKREVENIEEHPNRPPPKEPEVPTSPNNGITEPSGSHESDGTPEKWPDKDKLDPTPVGGEVNYMRPVEYNEPGAVRWRAFIGREVAKLLGYEDFKDYTIQDFPEGYQFFCHYKGPKGDPRTDLYLYGSPAGRFRSSPEFIRHGYWLITDETLDRRNCKCKYCSSNKSQTEISRDLGLTPSDKTIRIPRSRSEDANRPKIRPVPRVQKQRGLFLNTDRVADLRATRRFRLGELVWTALSPPIEGEKKNERIEFWPALINEFNLKVDVNPHSADEPWTVNQHHTYGVRLLGVPHSDILPENSLLPYQAYGPSTDLIECLRMTGKPFLLLNKNNFIGFCPIPLGTTNHIGAEQLSFNNGATPFAYAIQIAAHLIRFWTPVQQYTFYGEVPSTSSQGTKASDGRSVSPLKENRCQGLWWGAERIWMDEVVRLQPSRAQVFAGGSNLIYPPSPRADGRGVLMRINSIISLSGETKDSPRTCKVAGVLYELAEDNYEEPPPPSDSDPTTPPSPIPPTLTAAPPSSVATPTASTPVPVSHLSNAALTISTPAPNATASPAPMSSTSQQPTTTIFPFAAEKPQLADPFEHKPITPALSHMPPYSLPEPPPGYKFRAITRPGYEIILDVAFIAGRYYSRLFDHSLLKESLDDPNTNESRINQLRALVGLVSGALNSMACVEWTATRSKMFQSADTTARQNLLKYWRDDITEMQTEQSQNTSGPSSSRADVDLSPMDISMDI</sequence>
<feature type="compositionally biased region" description="Low complexity" evidence="9">
    <location>
        <begin position="1060"/>
        <end position="1078"/>
    </location>
</feature>
<evidence type="ECO:0000256" key="4">
    <source>
        <dbReference type="ARBA" id="ARBA00022753"/>
    </source>
</evidence>
<dbReference type="Gene3D" id="1.20.1270.60">
    <property type="entry name" value="Arfaptin homology (AH) domain/BAR domain"/>
    <property type="match status" value="2"/>
</dbReference>
<feature type="compositionally biased region" description="Basic and acidic residues" evidence="9">
    <location>
        <begin position="555"/>
        <end position="570"/>
    </location>
</feature>
<evidence type="ECO:0000256" key="8">
    <source>
        <dbReference type="ARBA" id="ARBA00023136"/>
    </source>
</evidence>